<dbReference type="InterPro" id="IPR011009">
    <property type="entry name" value="Kinase-like_dom_sf"/>
</dbReference>
<protein>
    <submittedName>
        <fullName evidence="1">Uncharacterized protein</fullName>
    </submittedName>
</protein>
<dbReference type="Proteomes" id="UP001140510">
    <property type="component" value="Unassembled WGS sequence"/>
</dbReference>
<dbReference type="SUPFAM" id="SSF56112">
    <property type="entry name" value="Protein kinase-like (PK-like)"/>
    <property type="match status" value="1"/>
</dbReference>
<sequence length="278" mass="32069">MFTRIMYSWLDSSDIQPIVPFLREDSTAIKNEQKEVQTTPKVSWPEAAPVPKTRAAWDDRPSSYIRPVYNATIDEDSTEPRLLYPNYRHSTLKFSGNLDDPGVFMKAQNFKKIHPHNDTHYADCTAQEIKRYEQISRHPHPNLAQYLGVETKKIDGGERVTRIHHVAVLIDGIKADMQVLHAMELVRCDLRPMNDFVTVGEELDGAGDVVLKEVVLGDFDASVKIGEGIQLKRASREWWPEDAKFGMKAETRMDEWSLEKLQNWLNSDWKKEEKNCGW</sequence>
<accession>A0A9W9D5Y9</accession>
<organism evidence="1 2">
    <name type="scientific">Didymella pomorum</name>
    <dbReference type="NCBI Taxonomy" id="749634"/>
    <lineage>
        <taxon>Eukaryota</taxon>
        <taxon>Fungi</taxon>
        <taxon>Dikarya</taxon>
        <taxon>Ascomycota</taxon>
        <taxon>Pezizomycotina</taxon>
        <taxon>Dothideomycetes</taxon>
        <taxon>Pleosporomycetidae</taxon>
        <taxon>Pleosporales</taxon>
        <taxon>Pleosporineae</taxon>
        <taxon>Didymellaceae</taxon>
        <taxon>Didymella</taxon>
    </lineage>
</organism>
<gene>
    <name evidence="1" type="ORF">N0V91_007903</name>
</gene>
<dbReference type="OrthoDB" id="4062651at2759"/>
<reference evidence="1" key="1">
    <citation type="submission" date="2022-10" db="EMBL/GenBank/DDBJ databases">
        <title>Tapping the CABI collections for fungal endophytes: first genome assemblies for Collariella, Neodidymelliopsis, Ascochyta clinopodiicola, Didymella pomorum, Didymosphaeria variabile, Neocosmospora piperis and Neocucurbitaria cava.</title>
        <authorList>
            <person name="Hill R."/>
        </authorList>
    </citation>
    <scope>NUCLEOTIDE SEQUENCE</scope>
    <source>
        <strain evidence="1">IMI 355091</strain>
    </source>
</reference>
<evidence type="ECO:0000313" key="1">
    <source>
        <dbReference type="EMBL" id="KAJ4401469.1"/>
    </source>
</evidence>
<dbReference type="EMBL" id="JAPEVA010000073">
    <property type="protein sequence ID" value="KAJ4401469.1"/>
    <property type="molecule type" value="Genomic_DNA"/>
</dbReference>
<proteinExistence type="predicted"/>
<keyword evidence="2" id="KW-1185">Reference proteome</keyword>
<comment type="caution">
    <text evidence="1">The sequence shown here is derived from an EMBL/GenBank/DDBJ whole genome shotgun (WGS) entry which is preliminary data.</text>
</comment>
<dbReference type="AlphaFoldDB" id="A0A9W9D5Y9"/>
<evidence type="ECO:0000313" key="2">
    <source>
        <dbReference type="Proteomes" id="UP001140510"/>
    </source>
</evidence>
<name>A0A9W9D5Y9_9PLEO</name>